<proteinExistence type="predicted"/>
<sequence>MAKSIGVVSKVVGQVFVVEADGSRRLVVEGDRLFVGEQLETGAAGAVAVHLANGEELTLGRDSSLTLSNALLANQAPHVLAPEVITPSEAQLTDVEKLQQAIAAGGDPTLDAEATAAGPGNGAPGALGGGHSFVLLTEVGGRVDPVIGFPTAGFNFFGELANLDTGLIDHNEALPAIDNPISLEGLSVAGGEVTVNEANLPSGSASDGAALVQTGTFSVVAADGVFNLNVGGINVLTSGAVTGVGQSVTTPTGNVLTITGYDPATGVVSYSYTLTSAGSSLGESIAVSASDSNGDVTSGSLDVTIVDDVPRAVDDTNPSVASEASTVLTGNVLPNDIQGADRVANPIIPGTFVGTYGTLVLASDGSYTYTLNPSDPDFVNLHGGGKGSETFTYTLTDADGDTSTANLVLNITNLDDGVSLGGIGANGGIISVYEKNLSTGSSPDAAALTQSGSFTVSAADGLQGLSVGGINVITGGVAITSPQSVVTPLGNTLTVTSYDPNTGVVTYSYTLLENEAHPAGGATNSLGESFSVVATDTDGSSSSINLNVLVVDDVPTAVADSNASVATEAATVLTGNVLTNDVQGADRVVGPITAGTFVGTYGTLVLAADGSYTYTLNPADPDFFNLHGGGTGTETFAYTLTDADGDTSTANLVLNISNLNDPVVLTGLDASGGEISVLERNLATGSSPDTGALTQNGSFTVSAPDGLQTLSVGGVNVIAGGVAATFPQSVTTPLGNTLTVTGYNPSTGVVSYSYTLLDSEAHANAGGVNSLTESFTVTATDTDGSTISGSLDVNIVDDVPTAVADSNASVATEAATVLTGNVLTNDVQGADRVVGPITAGTFVGTYGTLVLAADGSYTYTLNPADPDFFNLHGGGTGIETFAYTLTDADGDTSTANLVLNISNLNDPVVLTGLEASGGELSVYEKNLGDGSSPDAGALTQTGSFSVSAPDGLQTLSVGGISVISGGVAATFPQSVTTPLGNTLTVTGYDPSTGAVSYSYTLLNAGGVNSLAESFTVTATDTDGSTTSGSLDVNIVDDVPTAVADSNASVATEAATVLTGNVLTNDVQGADRVVGPITAGTFVGTYGTLVLAADGSYTYTLNPADPDFFNLHGGGTGIETFAYTLTDADGDTSTANLVLNITNLNDPVVLTGLDASGGELSVYEKNLGDGSSPDAGALTQTGSFSVSAPDGLQTLSVGGISVIAGGVAATFPQSVTTPLGNTLTVTGYDPSTGAVSYSYTLLNAGGVNSLAESFTVTATDTDGSTISGSLDVNIVDDVPTAVADSNASVATEAATVLTGNVLTNDVQGADRVVGPITAGTFVGTYGTLVLASDGSYTYTLNPADPDFFNLHGGGTGTETFAYTLTDADGDTSTANLVLNISNLNDPVVLTGLDASGGELSVYEKNLGDGSSPDAGALTQTGSFSVSAPDGLQTLSVGGISVIAGGVAATFPQSVTTPLGNTLTVTGYDPSTGAVSYSYTLLNAGGVNSLAE</sequence>
<dbReference type="Gene3D" id="2.60.40.10">
    <property type="entry name" value="Immunoglobulins"/>
    <property type="match status" value="1"/>
</dbReference>
<dbReference type="InterPro" id="IPR010221">
    <property type="entry name" value="VCBS_dom"/>
</dbReference>
<dbReference type="EMBL" id="FZOL01000010">
    <property type="protein sequence ID" value="SNS59655.1"/>
    <property type="molecule type" value="Genomic_DNA"/>
</dbReference>
<name>A0A239FS94_9PSED</name>
<reference evidence="2" key="1">
    <citation type="submission" date="2017-06" db="EMBL/GenBank/DDBJ databases">
        <authorList>
            <person name="Varghese N."/>
            <person name="Submissions S."/>
        </authorList>
    </citation>
    <scope>NUCLEOTIDE SEQUENCE [LARGE SCALE GENOMIC DNA]</scope>
    <source>
        <strain evidence="2">DSM 22348</strain>
    </source>
</reference>
<keyword evidence="2" id="KW-1185">Reference proteome</keyword>
<dbReference type="Pfam" id="PF17963">
    <property type="entry name" value="Big_9"/>
    <property type="match status" value="5"/>
</dbReference>
<dbReference type="NCBIfam" id="NF033682">
    <property type="entry name" value="retention_LapA"/>
    <property type="match status" value="1"/>
</dbReference>
<dbReference type="RefSeq" id="WP_141137290.1">
    <property type="nucleotide sequence ID" value="NZ_FZOL01000010.1"/>
</dbReference>
<feature type="non-terminal residue" evidence="1">
    <location>
        <position position="1490"/>
    </location>
</feature>
<evidence type="ECO:0000313" key="1">
    <source>
        <dbReference type="EMBL" id="SNS59655.1"/>
    </source>
</evidence>
<evidence type="ECO:0000313" key="2">
    <source>
        <dbReference type="Proteomes" id="UP000198407"/>
    </source>
</evidence>
<gene>
    <name evidence="1" type="ORF">SAMN05444352_110209</name>
</gene>
<dbReference type="OrthoDB" id="5192166at2"/>
<protein>
    <submittedName>
        <fullName evidence="1">VCBS repeat-containing protein</fullName>
    </submittedName>
</protein>
<dbReference type="InterPro" id="IPR047777">
    <property type="entry name" value="LapA-like_RM"/>
</dbReference>
<dbReference type="NCBIfam" id="TIGR01965">
    <property type="entry name" value="VCBS_repeat"/>
    <property type="match status" value="5"/>
</dbReference>
<accession>A0A239FS94</accession>
<organism evidence="1 2">
    <name type="scientific">Pseudomonas japonica</name>
    <dbReference type="NCBI Taxonomy" id="256466"/>
    <lineage>
        <taxon>Bacteria</taxon>
        <taxon>Pseudomonadati</taxon>
        <taxon>Pseudomonadota</taxon>
        <taxon>Gammaproteobacteria</taxon>
        <taxon>Pseudomonadales</taxon>
        <taxon>Pseudomonadaceae</taxon>
        <taxon>Pseudomonas</taxon>
    </lineage>
</organism>
<dbReference type="Proteomes" id="UP000198407">
    <property type="component" value="Unassembled WGS sequence"/>
</dbReference>
<dbReference type="InterPro" id="IPR013783">
    <property type="entry name" value="Ig-like_fold"/>
</dbReference>